<keyword evidence="1" id="KW-0812">Transmembrane</keyword>
<gene>
    <name evidence="2" type="ORF">Ddye_025323</name>
</gene>
<keyword evidence="1" id="KW-0472">Membrane</keyword>
<name>A0AAD9WVA1_9ROSI</name>
<accession>A0AAD9WVA1</accession>
<dbReference type="AlphaFoldDB" id="A0AAD9WVA1"/>
<comment type="caution">
    <text evidence="2">The sequence shown here is derived from an EMBL/GenBank/DDBJ whole genome shotgun (WGS) entry which is preliminary data.</text>
</comment>
<keyword evidence="1" id="KW-1133">Transmembrane helix</keyword>
<feature type="transmembrane region" description="Helical" evidence="1">
    <location>
        <begin position="27"/>
        <end position="45"/>
    </location>
</feature>
<evidence type="ECO:0000256" key="1">
    <source>
        <dbReference type="SAM" id="Phobius"/>
    </source>
</evidence>
<protein>
    <submittedName>
        <fullName evidence="2">Uncharacterized protein</fullName>
    </submittedName>
</protein>
<proteinExistence type="predicted"/>
<keyword evidence="3" id="KW-1185">Reference proteome</keyword>
<dbReference type="Proteomes" id="UP001280121">
    <property type="component" value="Unassembled WGS sequence"/>
</dbReference>
<reference evidence="2" key="1">
    <citation type="journal article" date="2023" name="Plant J.">
        <title>Genome sequences and population genomics provide insights into the demographic history, inbreeding, and mutation load of two 'living fossil' tree species of Dipteronia.</title>
        <authorList>
            <person name="Feng Y."/>
            <person name="Comes H.P."/>
            <person name="Chen J."/>
            <person name="Zhu S."/>
            <person name="Lu R."/>
            <person name="Zhang X."/>
            <person name="Li P."/>
            <person name="Qiu J."/>
            <person name="Olsen K.M."/>
            <person name="Qiu Y."/>
        </authorList>
    </citation>
    <scope>NUCLEOTIDE SEQUENCE</scope>
    <source>
        <strain evidence="2">KIB01</strain>
    </source>
</reference>
<dbReference type="EMBL" id="JANJYI010000007">
    <property type="protein sequence ID" value="KAK2643560.1"/>
    <property type="molecule type" value="Genomic_DNA"/>
</dbReference>
<evidence type="ECO:0000313" key="3">
    <source>
        <dbReference type="Proteomes" id="UP001280121"/>
    </source>
</evidence>
<dbReference type="PANTHER" id="PTHR33355">
    <property type="entry name" value="WALL-ASSOCIATED RECEPTOR KINASE CARBOXY-TERMINAL PROTEIN-RELATED"/>
    <property type="match status" value="1"/>
</dbReference>
<organism evidence="2 3">
    <name type="scientific">Dipteronia dyeriana</name>
    <dbReference type="NCBI Taxonomy" id="168575"/>
    <lineage>
        <taxon>Eukaryota</taxon>
        <taxon>Viridiplantae</taxon>
        <taxon>Streptophyta</taxon>
        <taxon>Embryophyta</taxon>
        <taxon>Tracheophyta</taxon>
        <taxon>Spermatophyta</taxon>
        <taxon>Magnoliopsida</taxon>
        <taxon>eudicotyledons</taxon>
        <taxon>Gunneridae</taxon>
        <taxon>Pentapetalae</taxon>
        <taxon>rosids</taxon>
        <taxon>malvids</taxon>
        <taxon>Sapindales</taxon>
        <taxon>Sapindaceae</taxon>
        <taxon>Hippocastanoideae</taxon>
        <taxon>Acereae</taxon>
        <taxon>Dipteronia</taxon>
    </lineage>
</organism>
<dbReference type="PANTHER" id="PTHR33355:SF11">
    <property type="entry name" value="WALL-ASSOCIATED RECEPTOR KINASE GALACTURONAN-BINDING DOMAIN-CONTAINING PROTEIN"/>
    <property type="match status" value="1"/>
</dbReference>
<sequence length="276" mass="31182">MLFTSFLFIIQHFLDHHFKEEKKMQKYLVLFIIINFLVTISIGHVPRSFCGKIQILTPFSSPLNRIIFCKSKKLYFRTSLGLFPISSIDYTTKTLIISHASLSSSNHYVSASLLSAGFPPTPLPNSLLLFNCSTDQRNHFMPPPFIRNCSAASHDVIDPDHHSCLLVDDHGKLDKGFHPRDLNCSHYRRVHRRSSLEDKEKVGLGTRVSFDIPDEHVPDVCKECEKPNGNCGVGLRCICHAKQCKDKVISLSGSLNPISNVFFSLLSFTAVNYVML</sequence>
<evidence type="ECO:0000313" key="2">
    <source>
        <dbReference type="EMBL" id="KAK2643560.1"/>
    </source>
</evidence>